<name>A0A2K1JY54_PHYPA</name>
<dbReference type="EMBL" id="ABEU02000010">
    <property type="protein sequence ID" value="PNR46457.1"/>
    <property type="molecule type" value="Genomic_DNA"/>
</dbReference>
<reference evidence="2 4" key="1">
    <citation type="journal article" date="2008" name="Science">
        <title>The Physcomitrella genome reveals evolutionary insights into the conquest of land by plants.</title>
        <authorList>
            <person name="Rensing S."/>
            <person name="Lang D."/>
            <person name="Zimmer A."/>
            <person name="Terry A."/>
            <person name="Salamov A."/>
            <person name="Shapiro H."/>
            <person name="Nishiyama T."/>
            <person name="Perroud P.-F."/>
            <person name="Lindquist E."/>
            <person name="Kamisugi Y."/>
            <person name="Tanahashi T."/>
            <person name="Sakakibara K."/>
            <person name="Fujita T."/>
            <person name="Oishi K."/>
            <person name="Shin-I T."/>
            <person name="Kuroki Y."/>
            <person name="Toyoda A."/>
            <person name="Suzuki Y."/>
            <person name="Hashimoto A."/>
            <person name="Yamaguchi K."/>
            <person name="Sugano A."/>
            <person name="Kohara Y."/>
            <person name="Fujiyama A."/>
            <person name="Anterola A."/>
            <person name="Aoki S."/>
            <person name="Ashton N."/>
            <person name="Barbazuk W.B."/>
            <person name="Barker E."/>
            <person name="Bennetzen J."/>
            <person name="Bezanilla M."/>
            <person name="Blankenship R."/>
            <person name="Cho S.H."/>
            <person name="Dutcher S."/>
            <person name="Estelle M."/>
            <person name="Fawcett J.A."/>
            <person name="Gundlach H."/>
            <person name="Hanada K."/>
            <person name="Heyl A."/>
            <person name="Hicks K.A."/>
            <person name="Hugh J."/>
            <person name="Lohr M."/>
            <person name="Mayer K."/>
            <person name="Melkozernov A."/>
            <person name="Murata T."/>
            <person name="Nelson D."/>
            <person name="Pils B."/>
            <person name="Prigge M."/>
            <person name="Reiss B."/>
            <person name="Renner T."/>
            <person name="Rombauts S."/>
            <person name="Rushton P."/>
            <person name="Sanderfoot A."/>
            <person name="Schween G."/>
            <person name="Shiu S.-H."/>
            <person name="Stueber K."/>
            <person name="Theodoulou F.L."/>
            <person name="Tu H."/>
            <person name="Van de Peer Y."/>
            <person name="Verrier P.J."/>
            <person name="Waters E."/>
            <person name="Wood A."/>
            <person name="Yang L."/>
            <person name="Cove D."/>
            <person name="Cuming A."/>
            <person name="Hasebe M."/>
            <person name="Lucas S."/>
            <person name="Mishler D.B."/>
            <person name="Reski R."/>
            <person name="Grigoriev I."/>
            <person name="Quatrano R.S."/>
            <person name="Boore J.L."/>
        </authorList>
    </citation>
    <scope>NUCLEOTIDE SEQUENCE [LARGE SCALE GENOMIC DNA]</scope>
    <source>
        <strain evidence="3 4">cv. Gransden 2004</strain>
    </source>
</reference>
<keyword evidence="4" id="KW-1185">Reference proteome</keyword>
<reference evidence="3" key="3">
    <citation type="submission" date="2020-12" db="UniProtKB">
        <authorList>
            <consortium name="EnsemblPlants"/>
        </authorList>
    </citation>
    <scope>IDENTIFICATION</scope>
</reference>
<evidence type="ECO:0000256" key="1">
    <source>
        <dbReference type="SAM" id="MobiDB-lite"/>
    </source>
</evidence>
<dbReference type="EnsemblPlants" id="Pp3c10_7810V3.1">
    <property type="protein sequence ID" value="PAC:32900942.CDS.1"/>
    <property type="gene ID" value="Pp3c10_7810"/>
</dbReference>
<evidence type="ECO:0000313" key="2">
    <source>
        <dbReference type="EMBL" id="PNR46457.1"/>
    </source>
</evidence>
<dbReference type="InParanoid" id="A0A2K1JY54"/>
<sequence length="72" mass="8149">MFTQFEYSSTPGSSMFKSRSVKAEQMYPFPGDNHFNSSVELITPRKSLPRPQMQQKAGNQYTNIDINSPVSS</sequence>
<dbReference type="AlphaFoldDB" id="A0A2K1JY54"/>
<dbReference type="Proteomes" id="UP000006727">
    <property type="component" value="Chromosome 10"/>
</dbReference>
<protein>
    <submittedName>
        <fullName evidence="2 3">Uncharacterized protein</fullName>
    </submittedName>
</protein>
<accession>A0A2K1JY54</accession>
<dbReference type="Gramene" id="Pp3c10_7810V3.1">
    <property type="protein sequence ID" value="PAC:32900942.CDS.1"/>
    <property type="gene ID" value="Pp3c10_7810"/>
</dbReference>
<reference evidence="2 4" key="2">
    <citation type="journal article" date="2018" name="Plant J.">
        <title>The Physcomitrella patens chromosome-scale assembly reveals moss genome structure and evolution.</title>
        <authorList>
            <person name="Lang D."/>
            <person name="Ullrich K.K."/>
            <person name="Murat F."/>
            <person name="Fuchs J."/>
            <person name="Jenkins J."/>
            <person name="Haas F.B."/>
            <person name="Piednoel M."/>
            <person name="Gundlach H."/>
            <person name="Van Bel M."/>
            <person name="Meyberg R."/>
            <person name="Vives C."/>
            <person name="Morata J."/>
            <person name="Symeonidi A."/>
            <person name="Hiss M."/>
            <person name="Muchero W."/>
            <person name="Kamisugi Y."/>
            <person name="Saleh O."/>
            <person name="Blanc G."/>
            <person name="Decker E.L."/>
            <person name="van Gessel N."/>
            <person name="Grimwood J."/>
            <person name="Hayes R.D."/>
            <person name="Graham S.W."/>
            <person name="Gunter L.E."/>
            <person name="McDaniel S.F."/>
            <person name="Hoernstein S.N.W."/>
            <person name="Larsson A."/>
            <person name="Li F.W."/>
            <person name="Perroud P.F."/>
            <person name="Phillips J."/>
            <person name="Ranjan P."/>
            <person name="Rokshar D.S."/>
            <person name="Rothfels C.J."/>
            <person name="Schneider L."/>
            <person name="Shu S."/>
            <person name="Stevenson D.W."/>
            <person name="Thummler F."/>
            <person name="Tillich M."/>
            <person name="Villarreal Aguilar J.C."/>
            <person name="Widiez T."/>
            <person name="Wong G.K."/>
            <person name="Wymore A."/>
            <person name="Zhang Y."/>
            <person name="Zimmer A.D."/>
            <person name="Quatrano R.S."/>
            <person name="Mayer K.F.X."/>
            <person name="Goodstein D."/>
            <person name="Casacuberta J.M."/>
            <person name="Vandepoele K."/>
            <person name="Reski R."/>
            <person name="Cuming A.C."/>
            <person name="Tuskan G.A."/>
            <person name="Maumus F."/>
            <person name="Salse J."/>
            <person name="Schmutz J."/>
            <person name="Rensing S.A."/>
        </authorList>
    </citation>
    <scope>NUCLEOTIDE SEQUENCE [LARGE SCALE GENOMIC DNA]</scope>
    <source>
        <strain evidence="3 4">cv. Gransden 2004</strain>
    </source>
</reference>
<feature type="region of interest" description="Disordered" evidence="1">
    <location>
        <begin position="44"/>
        <end position="72"/>
    </location>
</feature>
<evidence type="ECO:0000313" key="4">
    <source>
        <dbReference type="Proteomes" id="UP000006727"/>
    </source>
</evidence>
<gene>
    <name evidence="2" type="ORF">PHYPA_013576</name>
</gene>
<proteinExistence type="predicted"/>
<evidence type="ECO:0000313" key="3">
    <source>
        <dbReference type="EnsemblPlants" id="PAC:32900942.CDS.1"/>
    </source>
</evidence>
<feature type="compositionally biased region" description="Polar residues" evidence="1">
    <location>
        <begin position="52"/>
        <end position="72"/>
    </location>
</feature>
<organism evidence="2">
    <name type="scientific">Physcomitrium patens</name>
    <name type="common">Spreading-leaved earth moss</name>
    <name type="synonym">Physcomitrella patens</name>
    <dbReference type="NCBI Taxonomy" id="3218"/>
    <lineage>
        <taxon>Eukaryota</taxon>
        <taxon>Viridiplantae</taxon>
        <taxon>Streptophyta</taxon>
        <taxon>Embryophyta</taxon>
        <taxon>Bryophyta</taxon>
        <taxon>Bryophytina</taxon>
        <taxon>Bryopsida</taxon>
        <taxon>Funariidae</taxon>
        <taxon>Funariales</taxon>
        <taxon>Funariaceae</taxon>
        <taxon>Physcomitrium</taxon>
    </lineage>
</organism>